<dbReference type="NCBIfam" id="TIGR00152">
    <property type="entry name" value="dephospho-CoA kinase"/>
    <property type="match status" value="1"/>
</dbReference>
<comment type="similarity">
    <text evidence="3">Belongs to the CoaE family.</text>
</comment>
<comment type="subcellular location">
    <subcellularLocation>
        <location evidence="3">Cytoplasm</location>
    </subcellularLocation>
</comment>
<dbReference type="SUPFAM" id="SSF52540">
    <property type="entry name" value="P-loop containing nucleoside triphosphate hydrolases"/>
    <property type="match status" value="1"/>
</dbReference>
<dbReference type="RefSeq" id="WP_021796766.1">
    <property type="nucleotide sequence ID" value="NZ_ACVN02000081.1"/>
</dbReference>
<protein>
    <recommendedName>
        <fullName evidence="3 4">Dephospho-CoA kinase</fullName>
        <ecNumber evidence="3 4">2.7.1.24</ecNumber>
    </recommendedName>
    <alternativeName>
        <fullName evidence="3">Dephosphocoenzyme A kinase</fullName>
    </alternativeName>
</protein>
<dbReference type="InterPro" id="IPR001977">
    <property type="entry name" value="Depp_CoAkinase"/>
</dbReference>
<keyword evidence="3 5" id="KW-0808">Transferase</keyword>
<dbReference type="Pfam" id="PF01121">
    <property type="entry name" value="CoaE"/>
    <property type="match status" value="1"/>
</dbReference>
<evidence type="ECO:0000256" key="3">
    <source>
        <dbReference type="HAMAP-Rule" id="MF_00376"/>
    </source>
</evidence>
<keyword evidence="3" id="KW-0173">Coenzyme A biosynthesis</keyword>
<evidence type="ECO:0000313" key="5">
    <source>
        <dbReference type="EMBL" id="ERK60544.1"/>
    </source>
</evidence>
<evidence type="ECO:0000313" key="6">
    <source>
        <dbReference type="Proteomes" id="UP000017052"/>
    </source>
</evidence>
<comment type="catalytic activity">
    <reaction evidence="3">
        <text>3'-dephospho-CoA + ATP = ADP + CoA + H(+)</text>
        <dbReference type="Rhea" id="RHEA:18245"/>
        <dbReference type="ChEBI" id="CHEBI:15378"/>
        <dbReference type="ChEBI" id="CHEBI:30616"/>
        <dbReference type="ChEBI" id="CHEBI:57287"/>
        <dbReference type="ChEBI" id="CHEBI:57328"/>
        <dbReference type="ChEBI" id="CHEBI:456216"/>
        <dbReference type="EC" id="2.7.1.24"/>
    </reaction>
</comment>
<dbReference type="GO" id="GO:0005737">
    <property type="term" value="C:cytoplasm"/>
    <property type="evidence" value="ECO:0007669"/>
    <property type="project" value="UniProtKB-SubCell"/>
</dbReference>
<keyword evidence="2 3" id="KW-0067">ATP-binding</keyword>
<dbReference type="InterPro" id="IPR027417">
    <property type="entry name" value="P-loop_NTPase"/>
</dbReference>
<keyword evidence="3 5" id="KW-0418">Kinase</keyword>
<dbReference type="GeneID" id="95360518"/>
<dbReference type="EC" id="2.7.1.24" evidence="3 4"/>
<comment type="pathway">
    <text evidence="3">Cofactor biosynthesis; coenzyme A biosynthesis; CoA from (R)-pantothenate: step 5/5.</text>
</comment>
<dbReference type="GO" id="GO:0015937">
    <property type="term" value="P:coenzyme A biosynthetic process"/>
    <property type="evidence" value="ECO:0007669"/>
    <property type="project" value="UniProtKB-UniRule"/>
</dbReference>
<proteinExistence type="inferred from homology"/>
<dbReference type="CDD" id="cd02022">
    <property type="entry name" value="DPCK"/>
    <property type="match status" value="1"/>
</dbReference>
<keyword evidence="3" id="KW-0963">Cytoplasm</keyword>
<sequence length="220" mass="22579">MPTADPGAPGPPVGRVFTLGLTGGIASGKSAVAAMLVEHGAVHIDYDLLARRVVEPGTPGLRALVGAFGASVLAPDGSLDRAALAAVVFADRAARTRLDAITHPLVTAAADAVQDAAPDGAVVMHDIPLLVETGRAHDFDHLVVVDAPVETQLARLMARDGMSREQALARIGAQASRAERLAVAGTVIDNSGTPAAMRAQVDLMWDEVVVPGAARCRPGR</sequence>
<dbReference type="GO" id="GO:0005524">
    <property type="term" value="F:ATP binding"/>
    <property type="evidence" value="ECO:0007669"/>
    <property type="project" value="UniProtKB-UniRule"/>
</dbReference>
<keyword evidence="6" id="KW-1185">Reference proteome</keyword>
<dbReference type="PANTHER" id="PTHR10695:SF46">
    <property type="entry name" value="BIFUNCTIONAL COENZYME A SYNTHASE-RELATED"/>
    <property type="match status" value="1"/>
</dbReference>
<dbReference type="EMBL" id="ACVN02000081">
    <property type="protein sequence ID" value="ERK60544.1"/>
    <property type="molecule type" value="Genomic_DNA"/>
</dbReference>
<evidence type="ECO:0000256" key="1">
    <source>
        <dbReference type="ARBA" id="ARBA00022741"/>
    </source>
</evidence>
<accession>U2QWG3</accession>
<dbReference type="GO" id="GO:0004140">
    <property type="term" value="F:dephospho-CoA kinase activity"/>
    <property type="evidence" value="ECO:0007669"/>
    <property type="project" value="UniProtKB-UniRule"/>
</dbReference>
<dbReference type="Proteomes" id="UP000017052">
    <property type="component" value="Unassembled WGS sequence"/>
</dbReference>
<name>U2QWG3_9ACTN</name>
<gene>
    <name evidence="3 5" type="primary">coaE</name>
    <name evidence="5" type="ORF">HMPREF0682_0114</name>
</gene>
<reference evidence="5" key="1">
    <citation type="submission" date="2013-08" db="EMBL/GenBank/DDBJ databases">
        <authorList>
            <person name="Durkin A.S."/>
            <person name="Haft D.R."/>
            <person name="McCorrison J."/>
            <person name="Torralba M."/>
            <person name="Gillis M."/>
            <person name="Haft D.H."/>
            <person name="Methe B."/>
            <person name="Sutton G."/>
            <person name="Nelson K.E."/>
        </authorList>
    </citation>
    <scope>NUCLEOTIDE SEQUENCE [LARGE SCALE GENOMIC DNA]</scope>
    <source>
        <strain evidence="5">F0233</strain>
    </source>
</reference>
<keyword evidence="1 3" id="KW-0547">Nucleotide-binding</keyword>
<dbReference type="NCBIfam" id="NF002879">
    <property type="entry name" value="PRK03333.1"/>
    <property type="match status" value="1"/>
</dbReference>
<dbReference type="Gene3D" id="3.40.50.300">
    <property type="entry name" value="P-loop containing nucleotide triphosphate hydrolases"/>
    <property type="match status" value="1"/>
</dbReference>
<organism evidence="5 6">
    <name type="scientific">Propionibacterium acidifaciens F0233</name>
    <dbReference type="NCBI Taxonomy" id="553198"/>
    <lineage>
        <taxon>Bacteria</taxon>
        <taxon>Bacillati</taxon>
        <taxon>Actinomycetota</taxon>
        <taxon>Actinomycetes</taxon>
        <taxon>Propionibacteriales</taxon>
        <taxon>Propionibacteriaceae</taxon>
        <taxon>Propionibacterium</taxon>
    </lineage>
</organism>
<feature type="binding site" evidence="3">
    <location>
        <begin position="26"/>
        <end position="31"/>
    </location>
    <ligand>
        <name>ATP</name>
        <dbReference type="ChEBI" id="CHEBI:30616"/>
    </ligand>
</feature>
<evidence type="ECO:0000256" key="4">
    <source>
        <dbReference type="NCBIfam" id="TIGR00152"/>
    </source>
</evidence>
<dbReference type="HAMAP" id="MF_00376">
    <property type="entry name" value="Dephospho_CoA_kinase"/>
    <property type="match status" value="1"/>
</dbReference>
<dbReference type="UniPathway" id="UPA00241">
    <property type="reaction ID" value="UER00356"/>
</dbReference>
<comment type="function">
    <text evidence="3">Catalyzes the phosphorylation of the 3'-hydroxyl group of dephosphocoenzyme A to form coenzyme A.</text>
</comment>
<evidence type="ECO:0000256" key="2">
    <source>
        <dbReference type="ARBA" id="ARBA00022840"/>
    </source>
</evidence>
<dbReference type="PANTHER" id="PTHR10695">
    <property type="entry name" value="DEPHOSPHO-COA KINASE-RELATED"/>
    <property type="match status" value="1"/>
</dbReference>
<dbReference type="PROSITE" id="PS51219">
    <property type="entry name" value="DPCK"/>
    <property type="match status" value="1"/>
</dbReference>
<comment type="caution">
    <text evidence="5">The sequence shown here is derived from an EMBL/GenBank/DDBJ whole genome shotgun (WGS) entry which is preliminary data.</text>
</comment>
<dbReference type="AlphaFoldDB" id="U2QWG3"/>